<evidence type="ECO:0000313" key="5">
    <source>
        <dbReference type="Proteomes" id="UP001187192"/>
    </source>
</evidence>
<dbReference type="PROSITE" id="PS51752">
    <property type="entry name" value="JACALIN_LECTIN"/>
    <property type="match status" value="1"/>
</dbReference>
<protein>
    <recommendedName>
        <fullName evidence="3">Jacalin-type lectin domain-containing protein</fullName>
    </recommendedName>
</protein>
<proteinExistence type="inferred from homology"/>
<dbReference type="Gene3D" id="2.100.10.30">
    <property type="entry name" value="Jacalin-like lectin domain"/>
    <property type="match status" value="1"/>
</dbReference>
<evidence type="ECO:0000256" key="1">
    <source>
        <dbReference type="ARBA" id="ARBA00006568"/>
    </source>
</evidence>
<dbReference type="Pfam" id="PF01419">
    <property type="entry name" value="Jacalin"/>
    <property type="match status" value="1"/>
</dbReference>
<dbReference type="Proteomes" id="UP001187192">
    <property type="component" value="Unassembled WGS sequence"/>
</dbReference>
<feature type="domain" description="Jacalin-type lectin" evidence="3">
    <location>
        <begin position="6"/>
        <end position="150"/>
    </location>
</feature>
<dbReference type="PANTHER" id="PTHR47293:SF15">
    <property type="entry name" value="JACALIN-RELATED LECTIN 19"/>
    <property type="match status" value="1"/>
</dbReference>
<dbReference type="AlphaFoldDB" id="A0AA88DDG3"/>
<name>A0AA88DDG3_FICCA</name>
<dbReference type="InterPro" id="IPR001229">
    <property type="entry name" value="Jacalin-like_lectin_dom"/>
</dbReference>
<evidence type="ECO:0000313" key="4">
    <source>
        <dbReference type="EMBL" id="GMN55508.1"/>
    </source>
</evidence>
<dbReference type="FunFam" id="2.100.10.30:FF:000001">
    <property type="entry name" value="Jacalin-related lectin 33"/>
    <property type="match status" value="1"/>
</dbReference>
<dbReference type="GO" id="GO:0005537">
    <property type="term" value="F:D-mannose binding"/>
    <property type="evidence" value="ECO:0007669"/>
    <property type="project" value="UniProtKB-ARBA"/>
</dbReference>
<keyword evidence="5" id="KW-1185">Reference proteome</keyword>
<evidence type="ECO:0000259" key="3">
    <source>
        <dbReference type="PROSITE" id="PS51752"/>
    </source>
</evidence>
<reference evidence="4" key="1">
    <citation type="submission" date="2023-07" db="EMBL/GenBank/DDBJ databases">
        <title>draft genome sequence of fig (Ficus carica).</title>
        <authorList>
            <person name="Takahashi T."/>
            <person name="Nishimura K."/>
        </authorList>
    </citation>
    <scope>NUCLEOTIDE SEQUENCE</scope>
</reference>
<dbReference type="CDD" id="cd09612">
    <property type="entry name" value="Jacalin"/>
    <property type="match status" value="1"/>
</dbReference>
<dbReference type="InterPro" id="IPR033734">
    <property type="entry name" value="Jacalin-like_lectin_dom_plant"/>
</dbReference>
<sequence>MQTSKDIVVGPWGGSGGSGWDDGSYTGVRQIELSYRDTIGSFSVVYDLNGQPFDGPKHPSKHSFPTVKIELNFPEEFLVSVSGYTSPLSWLATKTPVVRSLTFKTNKRTFGPYGNEEGTPFNFPIENGLIVGFKGRTGELLDAIGFHLAL</sequence>
<dbReference type="InterPro" id="IPR036404">
    <property type="entry name" value="Jacalin-like_lectin_dom_sf"/>
</dbReference>
<dbReference type="SUPFAM" id="SSF51101">
    <property type="entry name" value="Mannose-binding lectins"/>
    <property type="match status" value="1"/>
</dbReference>
<accession>A0AA88DDG3</accession>
<comment type="similarity">
    <text evidence="1">Belongs to the jacalin lectin family.</text>
</comment>
<dbReference type="SMART" id="SM00915">
    <property type="entry name" value="Jacalin"/>
    <property type="match status" value="1"/>
</dbReference>
<dbReference type="EMBL" id="BTGU01000057">
    <property type="protein sequence ID" value="GMN55508.1"/>
    <property type="molecule type" value="Genomic_DNA"/>
</dbReference>
<organism evidence="4 5">
    <name type="scientific">Ficus carica</name>
    <name type="common">Common fig</name>
    <dbReference type="NCBI Taxonomy" id="3494"/>
    <lineage>
        <taxon>Eukaryota</taxon>
        <taxon>Viridiplantae</taxon>
        <taxon>Streptophyta</taxon>
        <taxon>Embryophyta</taxon>
        <taxon>Tracheophyta</taxon>
        <taxon>Spermatophyta</taxon>
        <taxon>Magnoliopsida</taxon>
        <taxon>eudicotyledons</taxon>
        <taxon>Gunneridae</taxon>
        <taxon>Pentapetalae</taxon>
        <taxon>rosids</taxon>
        <taxon>fabids</taxon>
        <taxon>Rosales</taxon>
        <taxon>Moraceae</taxon>
        <taxon>Ficeae</taxon>
        <taxon>Ficus</taxon>
    </lineage>
</organism>
<keyword evidence="2" id="KW-0430">Lectin</keyword>
<evidence type="ECO:0000256" key="2">
    <source>
        <dbReference type="ARBA" id="ARBA00022734"/>
    </source>
</evidence>
<gene>
    <name evidence="4" type="ORF">TIFTF001_024622</name>
</gene>
<dbReference type="GO" id="GO:0005536">
    <property type="term" value="F:D-glucose binding"/>
    <property type="evidence" value="ECO:0007669"/>
    <property type="project" value="UniProtKB-ARBA"/>
</dbReference>
<dbReference type="PANTHER" id="PTHR47293">
    <property type="entry name" value="JACALIN-RELATED LECTIN 3"/>
    <property type="match status" value="1"/>
</dbReference>
<comment type="caution">
    <text evidence="4">The sequence shown here is derived from an EMBL/GenBank/DDBJ whole genome shotgun (WGS) entry which is preliminary data.</text>
</comment>